<dbReference type="AlphaFoldDB" id="X1M2I9"/>
<dbReference type="Gene3D" id="3.40.50.1380">
    <property type="entry name" value="Methylglyoxal synthase-like domain"/>
    <property type="match status" value="1"/>
</dbReference>
<accession>X1M2I9</accession>
<dbReference type="Pfam" id="PF02142">
    <property type="entry name" value="MGS"/>
    <property type="match status" value="1"/>
</dbReference>
<feature type="domain" description="MGS-like" evidence="1">
    <location>
        <begin position="1"/>
        <end position="96"/>
    </location>
</feature>
<reference evidence="2" key="1">
    <citation type="journal article" date="2014" name="Front. Microbiol.">
        <title>High frequency of phylogenetically diverse reductive dehalogenase-homologous genes in deep subseafloor sedimentary metagenomes.</title>
        <authorList>
            <person name="Kawai M."/>
            <person name="Futagami T."/>
            <person name="Toyoda A."/>
            <person name="Takaki Y."/>
            <person name="Nishi S."/>
            <person name="Hori S."/>
            <person name="Arai W."/>
            <person name="Tsubouchi T."/>
            <person name="Morono Y."/>
            <person name="Uchiyama I."/>
            <person name="Ito T."/>
            <person name="Fujiyama A."/>
            <person name="Inagaki F."/>
            <person name="Takami H."/>
        </authorList>
    </citation>
    <scope>NUCLEOTIDE SEQUENCE</scope>
    <source>
        <strain evidence="2">Expedition CK06-06</strain>
    </source>
</reference>
<comment type="caution">
    <text evidence="2">The sequence shown here is derived from an EMBL/GenBank/DDBJ whole genome shotgun (WGS) entry which is preliminary data.</text>
</comment>
<dbReference type="EMBL" id="BARV01021603">
    <property type="protein sequence ID" value="GAI25553.1"/>
    <property type="molecule type" value="Genomic_DNA"/>
</dbReference>
<gene>
    <name evidence="2" type="ORF">S06H3_35766</name>
</gene>
<dbReference type="PROSITE" id="PS51855">
    <property type="entry name" value="MGS"/>
    <property type="match status" value="1"/>
</dbReference>
<sequence length="96" mass="10246">VLLQAAGLPVKMISKKLSEGHPNIVDIIRDGTVDGIINTITGGRIPLRDGFQIRRAAAEKRIPCFTSLDTAKAAAETLANGSLSYSAQPLPDYRAE</sequence>
<protein>
    <recommendedName>
        <fullName evidence="1">MGS-like domain-containing protein</fullName>
    </recommendedName>
</protein>
<name>X1M2I9_9ZZZZ</name>
<dbReference type="SUPFAM" id="SSF52335">
    <property type="entry name" value="Methylglyoxal synthase-like"/>
    <property type="match status" value="1"/>
</dbReference>
<dbReference type="InterPro" id="IPR011607">
    <property type="entry name" value="MGS-like_dom"/>
</dbReference>
<evidence type="ECO:0000313" key="2">
    <source>
        <dbReference type="EMBL" id="GAI25553.1"/>
    </source>
</evidence>
<proteinExistence type="predicted"/>
<evidence type="ECO:0000259" key="1">
    <source>
        <dbReference type="PROSITE" id="PS51855"/>
    </source>
</evidence>
<feature type="non-terminal residue" evidence="2">
    <location>
        <position position="1"/>
    </location>
</feature>
<organism evidence="2">
    <name type="scientific">marine sediment metagenome</name>
    <dbReference type="NCBI Taxonomy" id="412755"/>
    <lineage>
        <taxon>unclassified sequences</taxon>
        <taxon>metagenomes</taxon>
        <taxon>ecological metagenomes</taxon>
    </lineage>
</organism>
<dbReference type="SMART" id="SM00851">
    <property type="entry name" value="MGS"/>
    <property type="match status" value="1"/>
</dbReference>
<dbReference type="InterPro" id="IPR036914">
    <property type="entry name" value="MGS-like_dom_sf"/>
</dbReference>